<protein>
    <submittedName>
        <fullName evidence="1">Uncharacterized protein</fullName>
    </submittedName>
</protein>
<dbReference type="Proteomes" id="UP001519924">
    <property type="component" value="Unassembled WGS sequence"/>
</dbReference>
<evidence type="ECO:0000313" key="2">
    <source>
        <dbReference type="Proteomes" id="UP001519924"/>
    </source>
</evidence>
<proteinExistence type="predicted"/>
<accession>A0ABS7EXB7</accession>
<keyword evidence="2" id="KW-1185">Reference proteome</keyword>
<dbReference type="RefSeq" id="WP_220115516.1">
    <property type="nucleotide sequence ID" value="NZ_JAHZUY010000001.1"/>
</dbReference>
<name>A0ABS7EXB7_9PROT</name>
<gene>
    <name evidence="1" type="ORF">K1J50_00735</name>
</gene>
<comment type="caution">
    <text evidence="1">The sequence shown here is derived from an EMBL/GenBank/DDBJ whole genome shotgun (WGS) entry which is preliminary data.</text>
</comment>
<reference evidence="1 2" key="1">
    <citation type="submission" date="2021-08" db="EMBL/GenBank/DDBJ databases">
        <title>Caldovatus sediminis gen. nov., sp. nov., a moderately thermophilic bacterium isolated from a hot spring.</title>
        <authorList>
            <person name="Hu C.-J."/>
            <person name="Li W.-J."/>
            <person name="Xian W.-D."/>
        </authorList>
    </citation>
    <scope>NUCLEOTIDE SEQUENCE [LARGE SCALE GENOMIC DNA]</scope>
    <source>
        <strain evidence="1 2">SYSU G05006</strain>
    </source>
</reference>
<organism evidence="1 2">
    <name type="scientific">Caldovatus aquaticus</name>
    <dbReference type="NCBI Taxonomy" id="2865671"/>
    <lineage>
        <taxon>Bacteria</taxon>
        <taxon>Pseudomonadati</taxon>
        <taxon>Pseudomonadota</taxon>
        <taxon>Alphaproteobacteria</taxon>
        <taxon>Acetobacterales</taxon>
        <taxon>Roseomonadaceae</taxon>
        <taxon>Caldovatus</taxon>
    </lineage>
</organism>
<dbReference type="EMBL" id="JAHZUY010000001">
    <property type="protein sequence ID" value="MBW8268010.1"/>
    <property type="molecule type" value="Genomic_DNA"/>
</dbReference>
<sequence>MTDATSPAPRPLSAAALLRIVETARRFVALQEQAAALSALSAPPPLTFAEGVERDLLAFRLERAARELCEALRAVDGVPPAAAAPQAG</sequence>
<evidence type="ECO:0000313" key="1">
    <source>
        <dbReference type="EMBL" id="MBW8268010.1"/>
    </source>
</evidence>